<evidence type="ECO:0000313" key="2">
    <source>
        <dbReference type="EMBL" id="ADV84404.1"/>
    </source>
</evidence>
<dbReference type="PROSITE" id="PS51257">
    <property type="entry name" value="PROKAR_LIPOPROTEIN"/>
    <property type="match status" value="1"/>
</dbReference>
<dbReference type="HOGENOM" id="CLU_739499_0_0_0"/>
<dbReference type="GO" id="GO:0016788">
    <property type="term" value="F:hydrolase activity, acting on ester bonds"/>
    <property type="evidence" value="ECO:0007669"/>
    <property type="project" value="UniProtKB-ARBA"/>
</dbReference>
<dbReference type="Proteomes" id="UP000006844">
    <property type="component" value="Chromosome"/>
</dbReference>
<feature type="signal peptide" evidence="1">
    <location>
        <begin position="1"/>
        <end position="22"/>
    </location>
</feature>
<keyword evidence="1" id="KW-0732">Signal</keyword>
<evidence type="ECO:0000313" key="3">
    <source>
        <dbReference type="Proteomes" id="UP000006844"/>
    </source>
</evidence>
<keyword evidence="3" id="KW-1185">Reference proteome</keyword>
<organism evidence="2 3">
    <name type="scientific">Terriglobus saanensis (strain ATCC BAA-1853 / DSM 23119 / SP1PR4)</name>
    <dbReference type="NCBI Taxonomy" id="401053"/>
    <lineage>
        <taxon>Bacteria</taxon>
        <taxon>Pseudomonadati</taxon>
        <taxon>Acidobacteriota</taxon>
        <taxon>Terriglobia</taxon>
        <taxon>Terriglobales</taxon>
        <taxon>Acidobacteriaceae</taxon>
        <taxon>Terriglobus</taxon>
    </lineage>
</organism>
<sequence>MPPLLRPLGFLWLALVFSGCGSSGSPISTDVSVAPVVTPANPTTPTNPTASPMQYHAFGDSITSGLTLSAPQSQAYPFLVSTAKNLVLTNLGVRGDMTCDLFRDAIYPYAEEPTSTEVRISSLMIGTNDVDIRGSGSYLRTFNICHRALIAWLGTPRENKLKAGDSGIDVSGGCNNAPDATVFGGLLCTSAGTITAAHLSTSGNPIYVWYQIDDYAGTNARFELLIDGVSQGYFATAPDVPMFTQHRGTTAVALARIAAAAGDHHIEIKTPLGGIAIQGIGSNPSRTLASPQILLVGDIPNQLASSPISSASGQLLYSTEIKANIKLFASDGMDVRFVPDRSYMFGTSAEMNDPLHPNILGQQHLASAFLAALQ</sequence>
<reference evidence="2 3" key="1">
    <citation type="journal article" date="2012" name="Stand. Genomic Sci.">
        <title>Complete genome sequence of Terriglobus saanensis type strain SP1PR4(T), an Acidobacteria from tundra soil.</title>
        <authorList>
            <person name="Rawat S.R."/>
            <person name="Mannisto M.K."/>
            <person name="Starovoytov V."/>
            <person name="Goodwin L."/>
            <person name="Nolan M."/>
            <person name="Hauser L."/>
            <person name="Land M."/>
            <person name="Davenport K.W."/>
            <person name="Woyke T."/>
            <person name="Haggblom M.M."/>
        </authorList>
    </citation>
    <scope>NUCLEOTIDE SEQUENCE</scope>
    <source>
        <strain evidence="3">ATCC BAA-1853 / DSM 23119 / SP1PR4</strain>
    </source>
</reference>
<feature type="chain" id="PRO_5003232730" description="SGNH hydrolase-type esterase domain-containing protein" evidence="1">
    <location>
        <begin position="23"/>
        <end position="374"/>
    </location>
</feature>
<dbReference type="Gene3D" id="3.40.50.1110">
    <property type="entry name" value="SGNH hydrolase"/>
    <property type="match status" value="1"/>
</dbReference>
<dbReference type="AlphaFoldDB" id="E8UZR1"/>
<proteinExistence type="predicted"/>
<name>E8UZR1_TERSS</name>
<accession>E8UZR1</accession>
<gene>
    <name evidence="2" type="ordered locus">AciPR4_3652</name>
</gene>
<dbReference type="OrthoDB" id="116354at2"/>
<dbReference type="InterPro" id="IPR036514">
    <property type="entry name" value="SGNH_hydro_sf"/>
</dbReference>
<dbReference type="SUPFAM" id="SSF52266">
    <property type="entry name" value="SGNH hydrolase"/>
    <property type="match status" value="1"/>
</dbReference>
<dbReference type="KEGG" id="tsa:AciPR4_3652"/>
<dbReference type="EMBL" id="CP002467">
    <property type="protein sequence ID" value="ADV84404.1"/>
    <property type="molecule type" value="Genomic_DNA"/>
</dbReference>
<evidence type="ECO:0008006" key="4">
    <source>
        <dbReference type="Google" id="ProtNLM"/>
    </source>
</evidence>
<protein>
    <recommendedName>
        <fullName evidence="4">SGNH hydrolase-type esterase domain-containing protein</fullName>
    </recommendedName>
</protein>
<evidence type="ECO:0000256" key="1">
    <source>
        <dbReference type="SAM" id="SignalP"/>
    </source>
</evidence>
<dbReference type="RefSeq" id="WP_013570134.1">
    <property type="nucleotide sequence ID" value="NC_014963.1"/>
</dbReference>